<accession>A0A8S5T0K8</accession>
<name>A0A8S5T0K8_9CAUD</name>
<protein>
    <submittedName>
        <fullName evidence="1">Uncharacterized protein</fullName>
    </submittedName>
</protein>
<reference evidence="1" key="1">
    <citation type="journal article" date="2021" name="Proc. Natl. Acad. Sci. U.S.A.">
        <title>A Catalog of Tens of Thousands of Viruses from Human Metagenomes Reveals Hidden Associations with Chronic Diseases.</title>
        <authorList>
            <person name="Tisza M.J."/>
            <person name="Buck C.B."/>
        </authorList>
    </citation>
    <scope>NUCLEOTIDE SEQUENCE</scope>
    <source>
        <strain evidence="1">CtPyh10</strain>
    </source>
</reference>
<sequence>MKRWMKILCVLTVLVCVVWGAVSYFHYNTVRTLLNRAELADYTNSRELWYSRNLMGLGYTDNYEILLMRLSDAQNAAMAQQVQSDSRWTQEAYPFEIVGKKLTVREDAEHAKQFENICFSAWREIAREDEKMLCAYSEEDGVMLVYRAFDFGVR</sequence>
<evidence type="ECO:0000313" key="1">
    <source>
        <dbReference type="EMBL" id="DAF56322.1"/>
    </source>
</evidence>
<proteinExistence type="predicted"/>
<dbReference type="EMBL" id="BK032711">
    <property type="protein sequence ID" value="DAF56322.1"/>
    <property type="molecule type" value="Genomic_DNA"/>
</dbReference>
<organism evidence="1">
    <name type="scientific">Siphoviridae sp. ctPyh10</name>
    <dbReference type="NCBI Taxonomy" id="2827865"/>
    <lineage>
        <taxon>Viruses</taxon>
        <taxon>Duplodnaviria</taxon>
        <taxon>Heunggongvirae</taxon>
        <taxon>Uroviricota</taxon>
        <taxon>Caudoviricetes</taxon>
    </lineage>
</organism>